<sequence>MTKPRWTPELYRADAIPEGERFTVEEESLGRMHYALEGRAVRMALQAGAERVTVVELDRDVIAHVAPYLDPRRVAVVQGDAFILRHPVGSRWSVVWHELCEDNLPLMTKLHRKFGGRCDWQGSWSREFLERRRPRW</sequence>
<accession>A0A0F9U4K3</accession>
<evidence type="ECO:0000313" key="1">
    <source>
        <dbReference type="EMBL" id="KKN88165.1"/>
    </source>
</evidence>
<organism evidence="1">
    <name type="scientific">marine sediment metagenome</name>
    <dbReference type="NCBI Taxonomy" id="412755"/>
    <lineage>
        <taxon>unclassified sequences</taxon>
        <taxon>metagenomes</taxon>
        <taxon>ecological metagenomes</taxon>
    </lineage>
</organism>
<dbReference type="SUPFAM" id="SSF53335">
    <property type="entry name" value="S-adenosyl-L-methionine-dependent methyltransferases"/>
    <property type="match status" value="1"/>
</dbReference>
<dbReference type="AlphaFoldDB" id="A0A0F9U4K3"/>
<reference evidence="1" key="1">
    <citation type="journal article" date="2015" name="Nature">
        <title>Complex archaea that bridge the gap between prokaryotes and eukaryotes.</title>
        <authorList>
            <person name="Spang A."/>
            <person name="Saw J.H."/>
            <person name="Jorgensen S.L."/>
            <person name="Zaremba-Niedzwiedzka K."/>
            <person name="Martijn J."/>
            <person name="Lind A.E."/>
            <person name="van Eijk R."/>
            <person name="Schleper C."/>
            <person name="Guy L."/>
            <person name="Ettema T.J."/>
        </authorList>
    </citation>
    <scope>NUCLEOTIDE SEQUENCE</scope>
</reference>
<proteinExistence type="predicted"/>
<dbReference type="EMBL" id="LAZR01000131">
    <property type="protein sequence ID" value="KKN88165.1"/>
    <property type="molecule type" value="Genomic_DNA"/>
</dbReference>
<gene>
    <name evidence="1" type="ORF">LCGC14_0252370</name>
</gene>
<dbReference type="InterPro" id="IPR029063">
    <property type="entry name" value="SAM-dependent_MTases_sf"/>
</dbReference>
<protein>
    <submittedName>
        <fullName evidence="1">Uncharacterized protein</fullName>
    </submittedName>
</protein>
<name>A0A0F9U4K3_9ZZZZ</name>
<comment type="caution">
    <text evidence="1">The sequence shown here is derived from an EMBL/GenBank/DDBJ whole genome shotgun (WGS) entry which is preliminary data.</text>
</comment>